<protein>
    <submittedName>
        <fullName evidence="2">Uncharacterized protein</fullName>
    </submittedName>
</protein>
<feature type="region of interest" description="Disordered" evidence="1">
    <location>
        <begin position="1"/>
        <end position="37"/>
    </location>
</feature>
<dbReference type="HOGENOM" id="CLU_2691056_0_0_1"/>
<reference evidence="3" key="1">
    <citation type="journal article" date="2013" name="Science">
        <title>The Amborella genome and the evolution of flowering plants.</title>
        <authorList>
            <consortium name="Amborella Genome Project"/>
        </authorList>
    </citation>
    <scope>NUCLEOTIDE SEQUENCE [LARGE SCALE GENOMIC DNA]</scope>
</reference>
<gene>
    <name evidence="2" type="ORF">AMTR_s00006p00249220</name>
</gene>
<proteinExistence type="predicted"/>
<evidence type="ECO:0000313" key="2">
    <source>
        <dbReference type="EMBL" id="ERN05745.1"/>
    </source>
</evidence>
<sequence length="74" mass="8719">MTTLLPTPLPPPLPNQQQEEVQPFNEDYSSPRRIDGPDFAHTIRTRLGDAETWRLMSMDYVHARKRRPIHNKRP</sequence>
<keyword evidence="3" id="KW-1185">Reference proteome</keyword>
<evidence type="ECO:0000313" key="3">
    <source>
        <dbReference type="Proteomes" id="UP000017836"/>
    </source>
</evidence>
<evidence type="ECO:0000256" key="1">
    <source>
        <dbReference type="SAM" id="MobiDB-lite"/>
    </source>
</evidence>
<dbReference type="EMBL" id="KI393980">
    <property type="protein sequence ID" value="ERN05745.1"/>
    <property type="molecule type" value="Genomic_DNA"/>
</dbReference>
<dbReference type="AlphaFoldDB" id="W1PFB1"/>
<dbReference type="Proteomes" id="UP000017836">
    <property type="component" value="Unassembled WGS sequence"/>
</dbReference>
<organism evidence="2 3">
    <name type="scientific">Amborella trichopoda</name>
    <dbReference type="NCBI Taxonomy" id="13333"/>
    <lineage>
        <taxon>Eukaryota</taxon>
        <taxon>Viridiplantae</taxon>
        <taxon>Streptophyta</taxon>
        <taxon>Embryophyta</taxon>
        <taxon>Tracheophyta</taxon>
        <taxon>Spermatophyta</taxon>
        <taxon>Magnoliopsida</taxon>
        <taxon>Amborellales</taxon>
        <taxon>Amborellaceae</taxon>
        <taxon>Amborella</taxon>
    </lineage>
</organism>
<dbReference type="Gramene" id="ERN05745">
    <property type="protein sequence ID" value="ERN05745"/>
    <property type="gene ID" value="AMTR_s00006p00249220"/>
</dbReference>
<name>W1PFB1_AMBTC</name>
<accession>W1PFB1</accession>